<organism evidence="3 4">
    <name type="scientific">Rugosimonospora acidiphila</name>
    <dbReference type="NCBI Taxonomy" id="556531"/>
    <lineage>
        <taxon>Bacteria</taxon>
        <taxon>Bacillati</taxon>
        <taxon>Actinomycetota</taxon>
        <taxon>Actinomycetes</taxon>
        <taxon>Micromonosporales</taxon>
        <taxon>Micromonosporaceae</taxon>
        <taxon>Rugosimonospora</taxon>
    </lineage>
</organism>
<accession>A0ABP9RIP8</accession>
<keyword evidence="2" id="KW-0812">Transmembrane</keyword>
<evidence type="ECO:0000256" key="1">
    <source>
        <dbReference type="SAM" id="MobiDB-lite"/>
    </source>
</evidence>
<evidence type="ECO:0008006" key="5">
    <source>
        <dbReference type="Google" id="ProtNLM"/>
    </source>
</evidence>
<protein>
    <recommendedName>
        <fullName evidence="5">LPXTG cell wall anchor domain-containing protein</fullName>
    </recommendedName>
</protein>
<reference evidence="4" key="1">
    <citation type="journal article" date="2019" name="Int. J. Syst. Evol. Microbiol.">
        <title>The Global Catalogue of Microorganisms (GCM) 10K type strain sequencing project: providing services to taxonomists for standard genome sequencing and annotation.</title>
        <authorList>
            <consortium name="The Broad Institute Genomics Platform"/>
            <consortium name="The Broad Institute Genome Sequencing Center for Infectious Disease"/>
            <person name="Wu L."/>
            <person name="Ma J."/>
        </authorList>
    </citation>
    <scope>NUCLEOTIDE SEQUENCE [LARGE SCALE GENOMIC DNA]</scope>
    <source>
        <strain evidence="4">JCM 18304</strain>
    </source>
</reference>
<keyword evidence="2" id="KW-1133">Transmembrane helix</keyword>
<feature type="transmembrane region" description="Helical" evidence="2">
    <location>
        <begin position="201"/>
        <end position="225"/>
    </location>
</feature>
<feature type="compositionally biased region" description="Low complexity" evidence="1">
    <location>
        <begin position="135"/>
        <end position="161"/>
    </location>
</feature>
<evidence type="ECO:0000256" key="2">
    <source>
        <dbReference type="SAM" id="Phobius"/>
    </source>
</evidence>
<gene>
    <name evidence="3" type="ORF">GCM10023322_02980</name>
</gene>
<keyword evidence="4" id="KW-1185">Reference proteome</keyword>
<feature type="region of interest" description="Disordered" evidence="1">
    <location>
        <begin position="135"/>
        <end position="173"/>
    </location>
</feature>
<dbReference type="EMBL" id="BAABJQ010000001">
    <property type="protein sequence ID" value="GAA5177679.1"/>
    <property type="molecule type" value="Genomic_DNA"/>
</dbReference>
<dbReference type="RefSeq" id="WP_345625276.1">
    <property type="nucleotide sequence ID" value="NZ_BAABJQ010000001.1"/>
</dbReference>
<evidence type="ECO:0000313" key="4">
    <source>
        <dbReference type="Proteomes" id="UP001501570"/>
    </source>
</evidence>
<dbReference type="Proteomes" id="UP001501570">
    <property type="component" value="Unassembled WGS sequence"/>
</dbReference>
<name>A0ABP9RIP8_9ACTN</name>
<proteinExistence type="predicted"/>
<comment type="caution">
    <text evidence="3">The sequence shown here is derived from an EMBL/GenBank/DDBJ whole genome shotgun (WGS) entry which is preliminary data.</text>
</comment>
<evidence type="ECO:0000313" key="3">
    <source>
        <dbReference type="EMBL" id="GAA5177679.1"/>
    </source>
</evidence>
<keyword evidence="2" id="KW-0472">Membrane</keyword>
<sequence length="247" mass="25065">MRVLRPASAVLFGAVVLTGIVLTGSPAISAPGDDASLRVTPDQGAATSVFVVRYRMVQLGMRPGSRLACPLVQFEWDGAPLSAALRAVRQNGVCVATLRARPPARDRAPGPHRIEVPGLLGLGARAVTYTVLGPASPTPARTASPAARALSAPTRSATAAADPTVGDPPSPSLSIDPVVPLPSDSPVEAMTVPGAGGGGSAAAWVMIVGGSMVLAGVGLLGLLIYRSRRAEAARDLGFDPEIPGLYE</sequence>